<comment type="caution">
    <text evidence="5">The sequence shown here is derived from an EMBL/GenBank/DDBJ whole genome shotgun (WGS) entry which is preliminary data.</text>
</comment>
<dbReference type="Gene3D" id="2.40.160.50">
    <property type="entry name" value="membrane protein fhac: a member of the omp85/tpsb transporter family"/>
    <property type="match status" value="1"/>
</dbReference>
<dbReference type="Pfam" id="PF01103">
    <property type="entry name" value="Omp85"/>
    <property type="match status" value="1"/>
</dbReference>
<sequence length="412" mass="47181">MRRFNLFLISFVIIFWAKAQKADSVDFYQPNKVYHFSFVPLPAVASNPANGWMFGLAPSASWYMDDPANTKMSNLVGNLLYTTKKQWIFSSRHNLFLSENKLILMGDWRYFITSQPTFGLGSSTPNEPAQNPNQPLAYWGEQQMDFNLLRFYEAVLKKIGDSPFYLGLGYHLDVHSKIENFLDEDADQDLTLQFAHDAYNISKGFDTDKYSLSGVSFNFIMEKRDMAVSPYEKNFAWIQYKINPEFLGSSQSSSTLLLDYRHYFNLNPKRKRHLIGVWGMGNFLVSGNLPYMNLPSIGWDMFGRSGRGYAQGRFRGENMVYGEAEWRFPLQKEKDTFGATVFVNAASFSGARPESSLGATPQYERLFEKINPGYGLGLRVMINKQKRTTITADYAFGQKGNSGFYLNINETF</sequence>
<dbReference type="InterPro" id="IPR000184">
    <property type="entry name" value="Bac_surfAg_D15"/>
</dbReference>
<evidence type="ECO:0000256" key="1">
    <source>
        <dbReference type="ARBA" id="ARBA00004370"/>
    </source>
</evidence>
<reference evidence="5 6" key="1">
    <citation type="submission" date="2023-08" db="EMBL/GenBank/DDBJ databases">
        <title>Draft genome sequence of Algoriphagus taiwanensis.</title>
        <authorList>
            <person name="Takatani N."/>
            <person name="Hosokawa M."/>
            <person name="Sawabe T."/>
        </authorList>
    </citation>
    <scope>NUCLEOTIDE SEQUENCE [LARGE SCALE GENOMIC DNA]</scope>
    <source>
        <strain evidence="5 6">JCM 19755</strain>
    </source>
</reference>
<keyword evidence="3" id="KW-0732">Signal</keyword>
<comment type="subcellular location">
    <subcellularLocation>
        <location evidence="1">Membrane</location>
    </subcellularLocation>
</comment>
<proteinExistence type="predicted"/>
<evidence type="ECO:0000256" key="2">
    <source>
        <dbReference type="ARBA" id="ARBA00023136"/>
    </source>
</evidence>
<gene>
    <name evidence="5" type="ORF">Ataiwa_24850</name>
</gene>
<keyword evidence="2" id="KW-0472">Membrane</keyword>
<feature type="domain" description="Bacterial surface antigen (D15)" evidence="4">
    <location>
        <begin position="203"/>
        <end position="412"/>
    </location>
</feature>
<dbReference type="RefSeq" id="WP_338229040.1">
    <property type="nucleotide sequence ID" value="NZ_BTPE01000008.1"/>
</dbReference>
<accession>A0ABQ6Q205</accession>
<dbReference type="EMBL" id="BTPE01000008">
    <property type="protein sequence ID" value="GMQ34213.1"/>
    <property type="molecule type" value="Genomic_DNA"/>
</dbReference>
<evidence type="ECO:0000313" key="5">
    <source>
        <dbReference type="EMBL" id="GMQ34213.1"/>
    </source>
</evidence>
<evidence type="ECO:0000259" key="4">
    <source>
        <dbReference type="Pfam" id="PF01103"/>
    </source>
</evidence>
<protein>
    <recommendedName>
        <fullName evidence="4">Bacterial surface antigen (D15) domain-containing protein</fullName>
    </recommendedName>
</protein>
<keyword evidence="6" id="KW-1185">Reference proteome</keyword>
<dbReference type="Proteomes" id="UP001307705">
    <property type="component" value="Unassembled WGS sequence"/>
</dbReference>
<organism evidence="5 6">
    <name type="scientific">Algoriphagus taiwanensis</name>
    <dbReference type="NCBI Taxonomy" id="1445656"/>
    <lineage>
        <taxon>Bacteria</taxon>
        <taxon>Pseudomonadati</taxon>
        <taxon>Bacteroidota</taxon>
        <taxon>Cytophagia</taxon>
        <taxon>Cytophagales</taxon>
        <taxon>Cyclobacteriaceae</taxon>
        <taxon>Algoriphagus</taxon>
    </lineage>
</organism>
<evidence type="ECO:0000256" key="3">
    <source>
        <dbReference type="SAM" id="SignalP"/>
    </source>
</evidence>
<feature type="chain" id="PRO_5046143694" description="Bacterial surface antigen (D15) domain-containing protein" evidence="3">
    <location>
        <begin position="22"/>
        <end position="412"/>
    </location>
</feature>
<name>A0ABQ6Q205_9BACT</name>
<feature type="signal peptide" evidence="3">
    <location>
        <begin position="1"/>
        <end position="21"/>
    </location>
</feature>
<evidence type="ECO:0000313" key="6">
    <source>
        <dbReference type="Proteomes" id="UP001307705"/>
    </source>
</evidence>